<dbReference type="InterPro" id="IPR029060">
    <property type="entry name" value="PIN-like_dom_sf"/>
</dbReference>
<dbReference type="SUPFAM" id="SSF88723">
    <property type="entry name" value="PIN domain-like"/>
    <property type="match status" value="1"/>
</dbReference>
<sequence length="86" mass="10708">MIYFYDTYALIEILRGNPKYKKFEDYKIYTSIMNFYEFYYSVLKEFTEKTAKDWRKQLDLIFIEIREEDIVEASEFRLKNIKEKLS</sequence>
<dbReference type="Gene3D" id="3.40.50.1010">
    <property type="entry name" value="5'-nuclease"/>
    <property type="match status" value="1"/>
</dbReference>
<evidence type="ECO:0000313" key="2">
    <source>
        <dbReference type="EMBL" id="KKK80746.1"/>
    </source>
</evidence>
<gene>
    <name evidence="2" type="ORF">LCGC14_2820430</name>
</gene>
<comment type="caution">
    <text evidence="2">The sequence shown here is derived from an EMBL/GenBank/DDBJ whole genome shotgun (WGS) entry which is preliminary data.</text>
</comment>
<proteinExistence type="predicted"/>
<dbReference type="EMBL" id="LAZR01053439">
    <property type="protein sequence ID" value="KKK80746.1"/>
    <property type="molecule type" value="Genomic_DNA"/>
</dbReference>
<accession>A0A0F9B8D2</accession>
<feature type="non-terminal residue" evidence="2">
    <location>
        <position position="86"/>
    </location>
</feature>
<evidence type="ECO:0000259" key="1">
    <source>
        <dbReference type="Pfam" id="PF01850"/>
    </source>
</evidence>
<reference evidence="2" key="1">
    <citation type="journal article" date="2015" name="Nature">
        <title>Complex archaea that bridge the gap between prokaryotes and eukaryotes.</title>
        <authorList>
            <person name="Spang A."/>
            <person name="Saw J.H."/>
            <person name="Jorgensen S.L."/>
            <person name="Zaremba-Niedzwiedzka K."/>
            <person name="Martijn J."/>
            <person name="Lind A.E."/>
            <person name="van Eijk R."/>
            <person name="Schleper C."/>
            <person name="Guy L."/>
            <person name="Ettema T.J."/>
        </authorList>
    </citation>
    <scope>NUCLEOTIDE SEQUENCE</scope>
</reference>
<organism evidence="2">
    <name type="scientific">marine sediment metagenome</name>
    <dbReference type="NCBI Taxonomy" id="412755"/>
    <lineage>
        <taxon>unclassified sequences</taxon>
        <taxon>metagenomes</taxon>
        <taxon>ecological metagenomes</taxon>
    </lineage>
</organism>
<name>A0A0F9B8D2_9ZZZZ</name>
<feature type="domain" description="PIN" evidence="1">
    <location>
        <begin position="3"/>
        <end position="78"/>
    </location>
</feature>
<dbReference type="AlphaFoldDB" id="A0A0F9B8D2"/>
<protein>
    <recommendedName>
        <fullName evidence="1">PIN domain-containing protein</fullName>
    </recommendedName>
</protein>
<dbReference type="InterPro" id="IPR002716">
    <property type="entry name" value="PIN_dom"/>
</dbReference>
<dbReference type="Pfam" id="PF01850">
    <property type="entry name" value="PIN"/>
    <property type="match status" value="1"/>
</dbReference>